<dbReference type="RefSeq" id="WP_204776410.1">
    <property type="nucleotide sequence ID" value="NZ_JACJJQ010000016.1"/>
</dbReference>
<dbReference type="PANTHER" id="PTHR33885:SF3">
    <property type="entry name" value="PHAGE SHOCK PROTEIN C"/>
    <property type="match status" value="1"/>
</dbReference>
<sequence length="104" mass="11888">MASRRKKRKRLTRSASDRRLLGVLGGFAQYYGIKASYLRWTYVILTILTHVVPGAIIYLMMALAMPADPHTFSLASFLKGQTPSSQPQHRERKELHDVEEKDDV</sequence>
<keyword evidence="5 7" id="KW-0472">Membrane</keyword>
<protein>
    <submittedName>
        <fullName evidence="9">PspC domain-containing protein</fullName>
    </submittedName>
</protein>
<gene>
    <name evidence="9" type="ORF">H5993_04565</name>
</gene>
<dbReference type="EMBL" id="JACJJQ010000016">
    <property type="protein sequence ID" value="MBM6754033.1"/>
    <property type="molecule type" value="Genomic_DNA"/>
</dbReference>
<accession>A0ABS2ENP0</accession>
<feature type="transmembrane region" description="Helical" evidence="7">
    <location>
        <begin position="43"/>
        <end position="64"/>
    </location>
</feature>
<evidence type="ECO:0000313" key="10">
    <source>
        <dbReference type="Proteomes" id="UP000776629"/>
    </source>
</evidence>
<evidence type="ECO:0000256" key="4">
    <source>
        <dbReference type="ARBA" id="ARBA00022989"/>
    </source>
</evidence>
<evidence type="ECO:0000259" key="8">
    <source>
        <dbReference type="Pfam" id="PF04024"/>
    </source>
</evidence>
<evidence type="ECO:0000256" key="7">
    <source>
        <dbReference type="SAM" id="Phobius"/>
    </source>
</evidence>
<feature type="domain" description="Phage shock protein PspC N-terminal" evidence="8">
    <location>
        <begin position="9"/>
        <end position="67"/>
    </location>
</feature>
<organism evidence="9 10">
    <name type="scientific">Limosilactobacillus alvi</name>
    <dbReference type="NCBI Taxonomy" id="990412"/>
    <lineage>
        <taxon>Bacteria</taxon>
        <taxon>Bacillati</taxon>
        <taxon>Bacillota</taxon>
        <taxon>Bacilli</taxon>
        <taxon>Lactobacillales</taxon>
        <taxon>Lactobacillaceae</taxon>
        <taxon>Limosilactobacillus</taxon>
    </lineage>
</organism>
<reference evidence="9 10" key="1">
    <citation type="journal article" date="2021" name="Sci. Rep.">
        <title>The distribution of antibiotic resistance genes in chicken gut microbiota commensals.</title>
        <authorList>
            <person name="Juricova H."/>
            <person name="Matiasovicova J."/>
            <person name="Kubasova T."/>
            <person name="Cejkova D."/>
            <person name="Rychlik I."/>
        </authorList>
    </citation>
    <scope>NUCLEOTIDE SEQUENCE [LARGE SCALE GENOMIC DNA]</scope>
    <source>
        <strain evidence="9 10">An810</strain>
    </source>
</reference>
<keyword evidence="4 7" id="KW-1133">Transmembrane helix</keyword>
<dbReference type="InterPro" id="IPR052027">
    <property type="entry name" value="PspC"/>
</dbReference>
<evidence type="ECO:0000313" key="9">
    <source>
        <dbReference type="EMBL" id="MBM6754033.1"/>
    </source>
</evidence>
<name>A0ABS2ENP0_9LACO</name>
<comment type="subcellular location">
    <subcellularLocation>
        <location evidence="1">Cell membrane</location>
        <topology evidence="1">Single-pass membrane protein</topology>
    </subcellularLocation>
</comment>
<evidence type="ECO:0000256" key="2">
    <source>
        <dbReference type="ARBA" id="ARBA00022475"/>
    </source>
</evidence>
<keyword evidence="3 7" id="KW-0812">Transmembrane</keyword>
<evidence type="ECO:0000256" key="6">
    <source>
        <dbReference type="SAM" id="MobiDB-lite"/>
    </source>
</evidence>
<feature type="region of interest" description="Disordered" evidence="6">
    <location>
        <begin position="79"/>
        <end position="104"/>
    </location>
</feature>
<dbReference type="PANTHER" id="PTHR33885">
    <property type="entry name" value="PHAGE SHOCK PROTEIN C"/>
    <property type="match status" value="1"/>
</dbReference>
<dbReference type="Proteomes" id="UP000776629">
    <property type="component" value="Unassembled WGS sequence"/>
</dbReference>
<feature type="compositionally biased region" description="Basic and acidic residues" evidence="6">
    <location>
        <begin position="88"/>
        <end position="104"/>
    </location>
</feature>
<proteinExistence type="predicted"/>
<evidence type="ECO:0000256" key="1">
    <source>
        <dbReference type="ARBA" id="ARBA00004162"/>
    </source>
</evidence>
<keyword evidence="10" id="KW-1185">Reference proteome</keyword>
<evidence type="ECO:0000256" key="3">
    <source>
        <dbReference type="ARBA" id="ARBA00022692"/>
    </source>
</evidence>
<dbReference type="Pfam" id="PF04024">
    <property type="entry name" value="PspC"/>
    <property type="match status" value="1"/>
</dbReference>
<dbReference type="InterPro" id="IPR007168">
    <property type="entry name" value="Phageshock_PspC_N"/>
</dbReference>
<keyword evidence="2" id="KW-1003">Cell membrane</keyword>
<evidence type="ECO:0000256" key="5">
    <source>
        <dbReference type="ARBA" id="ARBA00023136"/>
    </source>
</evidence>
<comment type="caution">
    <text evidence="9">The sequence shown here is derived from an EMBL/GenBank/DDBJ whole genome shotgun (WGS) entry which is preliminary data.</text>
</comment>